<dbReference type="Proteomes" id="UP000002774">
    <property type="component" value="Chromosome"/>
</dbReference>
<dbReference type="OrthoDB" id="9761531at2"/>
<dbReference type="EMBL" id="CM001403">
    <property type="protein sequence ID" value="EHQ25922.1"/>
    <property type="molecule type" value="Genomic_DNA"/>
</dbReference>
<accession>H1Y8K4</accession>
<dbReference type="PANTHER" id="PTHR30619">
    <property type="entry name" value="DNA INTERNALIZATION/COMPETENCE PROTEIN COMEC/REC2"/>
    <property type="match status" value="1"/>
</dbReference>
<keyword evidence="2" id="KW-1185">Reference proteome</keyword>
<dbReference type="eggNOG" id="COG2333">
    <property type="taxonomic scope" value="Bacteria"/>
</dbReference>
<sequence>MKLKILLCLVFTVVHVYGQKQPKNQELPPWEAGMLDIHFINAGRGNASFMVMPDATTMLIDAGDMNAAEFEKANFPLKVSPALPNNSLRPGQWIAAYIKQAMPLNRKPAIDYALITHFHGDHYGNIEKESPLSASGAYQLSGLTDVGDQLPIANLLDRGYPDYSYPVDLKKYYSNNLTFINYLAFINYQQKHQGLKAAALMAGSNQQIKLLFDKSRYPDFSVRNIKSNGSIWSGHEDGISTCFTQEQILEKGKFNENPLSNAIKISYGPFTYYAGGDNTGYEGDFYPGRRDVETPMAKAIGKVEAMTLNHHGNRDANNDAFIKTLSPKIVVEQSWCSDQPGQELAFRLTQKNTSGDSIQVFNTYMQPETRAYLGFWIAKTFKSLEGHVLIRVMKGGETYEIYLLDDRSTTLKVTNLFGPYTVNKH</sequence>
<evidence type="ECO:0008006" key="3">
    <source>
        <dbReference type="Google" id="ProtNLM"/>
    </source>
</evidence>
<gene>
    <name evidence="1" type="ORF">Mucpa_1768</name>
</gene>
<dbReference type="Gene3D" id="3.60.15.10">
    <property type="entry name" value="Ribonuclease Z/Hydroxyacylglutathione hydrolase-like"/>
    <property type="match status" value="1"/>
</dbReference>
<name>H1Y8K4_9SPHI</name>
<dbReference type="InterPro" id="IPR036866">
    <property type="entry name" value="RibonucZ/Hydroxyglut_hydro"/>
</dbReference>
<dbReference type="PANTHER" id="PTHR30619:SF1">
    <property type="entry name" value="RECOMBINATION PROTEIN 2"/>
    <property type="match status" value="1"/>
</dbReference>
<evidence type="ECO:0000313" key="1">
    <source>
        <dbReference type="EMBL" id="EHQ25922.1"/>
    </source>
</evidence>
<evidence type="ECO:0000313" key="2">
    <source>
        <dbReference type="Proteomes" id="UP000002774"/>
    </source>
</evidence>
<dbReference type="RefSeq" id="WP_008505810.1">
    <property type="nucleotide sequence ID" value="NZ_CM001403.1"/>
</dbReference>
<dbReference type="SUPFAM" id="SSF56281">
    <property type="entry name" value="Metallo-hydrolase/oxidoreductase"/>
    <property type="match status" value="1"/>
</dbReference>
<dbReference type="HOGENOM" id="CLU_660401_0_0_10"/>
<dbReference type="InterPro" id="IPR052159">
    <property type="entry name" value="Competence_DNA_uptake"/>
</dbReference>
<dbReference type="STRING" id="714943.Mucpa_1768"/>
<organism evidence="1 2">
    <name type="scientific">Mucilaginibacter paludis DSM 18603</name>
    <dbReference type="NCBI Taxonomy" id="714943"/>
    <lineage>
        <taxon>Bacteria</taxon>
        <taxon>Pseudomonadati</taxon>
        <taxon>Bacteroidota</taxon>
        <taxon>Sphingobacteriia</taxon>
        <taxon>Sphingobacteriales</taxon>
        <taxon>Sphingobacteriaceae</taxon>
        <taxon>Mucilaginibacter</taxon>
    </lineage>
</organism>
<protein>
    <recommendedName>
        <fullName evidence="3">Metallo-beta-lactamase domain-containing protein</fullName>
    </recommendedName>
</protein>
<dbReference type="AlphaFoldDB" id="H1Y8K4"/>
<proteinExistence type="predicted"/>
<reference evidence="1" key="1">
    <citation type="submission" date="2011-09" db="EMBL/GenBank/DDBJ databases">
        <title>The permanent draft genome of Mucilaginibacter paludis DSM 18603.</title>
        <authorList>
            <consortium name="US DOE Joint Genome Institute (JGI-PGF)"/>
            <person name="Lucas S."/>
            <person name="Han J."/>
            <person name="Lapidus A."/>
            <person name="Bruce D."/>
            <person name="Goodwin L."/>
            <person name="Pitluck S."/>
            <person name="Peters L."/>
            <person name="Kyrpides N."/>
            <person name="Mavromatis K."/>
            <person name="Ivanova N."/>
            <person name="Mikhailova N."/>
            <person name="Held B."/>
            <person name="Detter J.C."/>
            <person name="Tapia R."/>
            <person name="Han C."/>
            <person name="Land M."/>
            <person name="Hauser L."/>
            <person name="Markowitz V."/>
            <person name="Cheng J.-F."/>
            <person name="Hugenholtz P."/>
            <person name="Woyke T."/>
            <person name="Wu D."/>
            <person name="Tindall B."/>
            <person name="Brambilla E."/>
            <person name="Klenk H.-P."/>
            <person name="Eisen J.A."/>
        </authorList>
    </citation>
    <scope>NUCLEOTIDE SEQUENCE [LARGE SCALE GENOMIC DNA]</scope>
    <source>
        <strain evidence="1">DSM 18603</strain>
    </source>
</reference>